<protein>
    <submittedName>
        <fullName evidence="1">Putative transposable element encoded protein</fullName>
    </submittedName>
</protein>
<sequence>VSDASYDLCVKVTDAVAAYPFVVVRVCARQRTNFPHKQ</sequence>
<name>L7JZ85_TRAHO</name>
<reference evidence="1 2" key="1">
    <citation type="journal article" date="2012" name="PLoS Pathog.">
        <title>The genome of the obligate intracellular parasite Trachipleistophora hominis: new insights into microsporidian genome dynamics and reductive evolution.</title>
        <authorList>
            <person name="Heinz E."/>
            <person name="Williams T.A."/>
            <person name="Nakjang S."/>
            <person name="Noel C.J."/>
            <person name="Swan D.C."/>
            <person name="Goldberg A.V."/>
            <person name="Harris S.R."/>
            <person name="Weinmaier T."/>
            <person name="Markert S."/>
            <person name="Becher D."/>
            <person name="Bernhardt J."/>
            <person name="Dagan T."/>
            <person name="Hacker C."/>
            <person name="Lucocq J.M."/>
            <person name="Schweder T."/>
            <person name="Rattei T."/>
            <person name="Hall N."/>
            <person name="Hirt R.P."/>
            <person name="Embley T.M."/>
        </authorList>
    </citation>
    <scope>NUCLEOTIDE SEQUENCE [LARGE SCALE GENOMIC DNA]</scope>
</reference>
<evidence type="ECO:0000313" key="2">
    <source>
        <dbReference type="Proteomes" id="UP000011185"/>
    </source>
</evidence>
<feature type="non-terminal residue" evidence="1">
    <location>
        <position position="1"/>
    </location>
</feature>
<dbReference type="AlphaFoldDB" id="L7JZ85"/>
<keyword evidence="2" id="KW-1185">Reference proteome</keyword>
<dbReference type="VEuPathDB" id="MicrosporidiaDB:THOM_0960"/>
<proteinExistence type="predicted"/>
<organism evidence="1 2">
    <name type="scientific">Trachipleistophora hominis</name>
    <name type="common">Microsporidian parasite</name>
    <dbReference type="NCBI Taxonomy" id="72359"/>
    <lineage>
        <taxon>Eukaryota</taxon>
        <taxon>Fungi</taxon>
        <taxon>Fungi incertae sedis</taxon>
        <taxon>Microsporidia</taxon>
        <taxon>Pleistophoridae</taxon>
        <taxon>Trachipleistophora</taxon>
    </lineage>
</organism>
<gene>
    <name evidence="1" type="ORF">THOM_0960</name>
</gene>
<dbReference type="EMBL" id="JH993883">
    <property type="protein sequence ID" value="ELQ76072.1"/>
    <property type="molecule type" value="Genomic_DNA"/>
</dbReference>
<dbReference type="InParanoid" id="L7JZ85"/>
<dbReference type="Proteomes" id="UP000011185">
    <property type="component" value="Unassembled WGS sequence"/>
</dbReference>
<evidence type="ECO:0000313" key="1">
    <source>
        <dbReference type="EMBL" id="ELQ76072.1"/>
    </source>
</evidence>
<accession>L7JZ85</accession>
<dbReference type="HOGENOM" id="CLU_3337993_0_0_1"/>